<dbReference type="InterPro" id="IPR000408">
    <property type="entry name" value="Reg_chr_condens"/>
</dbReference>
<keyword evidence="7" id="KW-1185">Reference proteome</keyword>
<evidence type="ECO:0000313" key="7">
    <source>
        <dbReference type="Proteomes" id="UP001145021"/>
    </source>
</evidence>
<dbReference type="PROSITE" id="PS00626">
    <property type="entry name" value="RCC1_2"/>
    <property type="match status" value="4"/>
</dbReference>
<dbReference type="GO" id="GO:0005085">
    <property type="term" value="F:guanyl-nucleotide exchange factor activity"/>
    <property type="evidence" value="ECO:0007669"/>
    <property type="project" value="TreeGrafter"/>
</dbReference>
<dbReference type="PANTHER" id="PTHR45982:SF1">
    <property type="entry name" value="REGULATOR OF CHROMOSOME CONDENSATION"/>
    <property type="match status" value="1"/>
</dbReference>
<keyword evidence="1" id="KW-0344">Guanine-nucleotide releasing factor</keyword>
<feature type="domain" description="RCC1-like" evidence="5">
    <location>
        <begin position="148"/>
        <end position="535"/>
    </location>
</feature>
<evidence type="ECO:0000256" key="2">
    <source>
        <dbReference type="ARBA" id="ARBA00022737"/>
    </source>
</evidence>
<evidence type="ECO:0000256" key="1">
    <source>
        <dbReference type="ARBA" id="ARBA00022658"/>
    </source>
</evidence>
<feature type="repeat" description="RCC1" evidence="3">
    <location>
        <begin position="304"/>
        <end position="356"/>
    </location>
</feature>
<gene>
    <name evidence="6" type="ORF">LPJ64_000355</name>
</gene>
<proteinExistence type="predicted"/>
<reference evidence="6" key="1">
    <citation type="submission" date="2022-07" db="EMBL/GenBank/DDBJ databases">
        <title>Phylogenomic reconstructions and comparative analyses of Kickxellomycotina fungi.</title>
        <authorList>
            <person name="Reynolds N.K."/>
            <person name="Stajich J.E."/>
            <person name="Barry K."/>
            <person name="Grigoriev I.V."/>
            <person name="Crous P."/>
            <person name="Smith M.E."/>
        </authorList>
    </citation>
    <scope>NUCLEOTIDE SEQUENCE</scope>
    <source>
        <strain evidence="6">NBRC 105413</strain>
    </source>
</reference>
<feature type="compositionally biased region" description="Basic residues" evidence="4">
    <location>
        <begin position="86"/>
        <end position="95"/>
    </location>
</feature>
<evidence type="ECO:0000256" key="4">
    <source>
        <dbReference type="SAM" id="MobiDB-lite"/>
    </source>
</evidence>
<dbReference type="AlphaFoldDB" id="A0A9W7XSU3"/>
<feature type="repeat" description="RCC1" evidence="3">
    <location>
        <begin position="250"/>
        <end position="303"/>
    </location>
</feature>
<feature type="region of interest" description="Disordered" evidence="4">
    <location>
        <begin position="1"/>
        <end position="100"/>
    </location>
</feature>
<evidence type="ECO:0000313" key="6">
    <source>
        <dbReference type="EMBL" id="KAJ1648406.1"/>
    </source>
</evidence>
<sequence>MTALSARNGKDIEARQPTDEAGNAAKKRRTQSGQAAAAVAKEPTKKPSTAAKKTNGQAKEAKKPRTSPIEAKKTEAKKTAASPKRAIAKPKKATPTKKAAAEKTAVAAAADGGEKKEKVARMPAPRPFNKPRTAFVRELAQRAAVAGTVFVFGNGDCGQLGLGEDMVERKKPFPIGALDSEKIVDIVSGGLHTMALTADGRLFSWGCNDQKALGRGGDEFEPAAVAGLDGVRITRVACSDSATFALSEDGHVYAWGTFRSAEGIMGFSEGTSIQDTPLVINALREPVVDLCAGVDHALALGASGKVYAWGYGQQGQLGRLIMERRQLHGLTPERIRLHDVQHIGCGSYHSFAVTSDGTVYAWGLNNFHQLGLAPADGGSAEIVYEPTAVAALGDKRIVKISGGEHHSIALGADGRLFSFGRSDSHQTGLPFATLVQDTEQLQLGSADGGVSVHKKAITLPTLIEAIPGVSDFATGTNHTLALTTDGHVYAWGYGEMLQLGNGEEEDVAQPLLLEGQKITGKRVSKVAAGGQHSVILAA</sequence>
<dbReference type="InterPro" id="IPR051553">
    <property type="entry name" value="Ran_GTPase-activating"/>
</dbReference>
<keyword evidence="2" id="KW-0677">Repeat</keyword>
<dbReference type="Pfam" id="PF25390">
    <property type="entry name" value="WD40_RLD"/>
    <property type="match status" value="1"/>
</dbReference>
<dbReference type="InterPro" id="IPR058923">
    <property type="entry name" value="RCC1-like_dom"/>
</dbReference>
<dbReference type="PRINTS" id="PR00633">
    <property type="entry name" value="RCCNDNSATION"/>
</dbReference>
<dbReference type="Proteomes" id="UP001145021">
    <property type="component" value="Unassembled WGS sequence"/>
</dbReference>
<organism evidence="6 7">
    <name type="scientific">Coemansia asiatica</name>
    <dbReference type="NCBI Taxonomy" id="1052880"/>
    <lineage>
        <taxon>Eukaryota</taxon>
        <taxon>Fungi</taxon>
        <taxon>Fungi incertae sedis</taxon>
        <taxon>Zoopagomycota</taxon>
        <taxon>Kickxellomycotina</taxon>
        <taxon>Kickxellomycetes</taxon>
        <taxon>Kickxellales</taxon>
        <taxon>Kickxellaceae</taxon>
        <taxon>Coemansia</taxon>
    </lineage>
</organism>
<feature type="repeat" description="RCC1" evidence="3">
    <location>
        <begin position="357"/>
        <end position="413"/>
    </location>
</feature>
<dbReference type="PANTHER" id="PTHR45982">
    <property type="entry name" value="REGULATOR OF CHROMOSOME CONDENSATION"/>
    <property type="match status" value="1"/>
</dbReference>
<dbReference type="InterPro" id="IPR009091">
    <property type="entry name" value="RCC1/BLIP-II"/>
</dbReference>
<dbReference type="GO" id="GO:0005737">
    <property type="term" value="C:cytoplasm"/>
    <property type="evidence" value="ECO:0007669"/>
    <property type="project" value="TreeGrafter"/>
</dbReference>
<comment type="caution">
    <text evidence="6">The sequence shown here is derived from an EMBL/GenBank/DDBJ whole genome shotgun (WGS) entry which is preliminary data.</text>
</comment>
<name>A0A9W7XSU3_9FUNG</name>
<feature type="region of interest" description="Disordered" evidence="4">
    <location>
        <begin position="107"/>
        <end position="126"/>
    </location>
</feature>
<dbReference type="EMBL" id="JANBOH010000006">
    <property type="protein sequence ID" value="KAJ1648406.1"/>
    <property type="molecule type" value="Genomic_DNA"/>
</dbReference>
<protein>
    <recommendedName>
        <fullName evidence="5">RCC1-like domain-containing protein</fullName>
    </recommendedName>
</protein>
<evidence type="ECO:0000259" key="5">
    <source>
        <dbReference type="Pfam" id="PF25390"/>
    </source>
</evidence>
<feature type="compositionally biased region" description="Basic and acidic residues" evidence="4">
    <location>
        <begin position="8"/>
        <end position="18"/>
    </location>
</feature>
<dbReference type="PROSITE" id="PS50012">
    <property type="entry name" value="RCC1_3"/>
    <property type="match status" value="7"/>
</dbReference>
<feature type="repeat" description="RCC1" evidence="3">
    <location>
        <begin position="147"/>
        <end position="199"/>
    </location>
</feature>
<evidence type="ECO:0000256" key="3">
    <source>
        <dbReference type="PROSITE-ProRule" id="PRU00235"/>
    </source>
</evidence>
<dbReference type="SUPFAM" id="SSF50985">
    <property type="entry name" value="RCC1/BLIP-II"/>
    <property type="match status" value="1"/>
</dbReference>
<feature type="repeat" description="RCC1" evidence="3">
    <location>
        <begin position="486"/>
        <end position="538"/>
    </location>
</feature>
<feature type="repeat" description="RCC1" evidence="3">
    <location>
        <begin position="414"/>
        <end position="485"/>
    </location>
</feature>
<accession>A0A9W7XSU3</accession>
<feature type="repeat" description="RCC1" evidence="3">
    <location>
        <begin position="200"/>
        <end position="249"/>
    </location>
</feature>
<dbReference type="Gene3D" id="2.130.10.30">
    <property type="entry name" value="Regulator of chromosome condensation 1/beta-lactamase-inhibitor protein II"/>
    <property type="match status" value="1"/>
</dbReference>